<organism evidence="7 8">
    <name type="scientific">Umbra pygmaea</name>
    <name type="common">Eastern mudminnow</name>
    <dbReference type="NCBI Taxonomy" id="75934"/>
    <lineage>
        <taxon>Eukaryota</taxon>
        <taxon>Metazoa</taxon>
        <taxon>Chordata</taxon>
        <taxon>Craniata</taxon>
        <taxon>Vertebrata</taxon>
        <taxon>Euteleostomi</taxon>
        <taxon>Actinopterygii</taxon>
        <taxon>Neopterygii</taxon>
        <taxon>Teleostei</taxon>
        <taxon>Protacanthopterygii</taxon>
        <taxon>Esociformes</taxon>
        <taxon>Umbridae</taxon>
        <taxon>Umbra</taxon>
    </lineage>
</organism>
<feature type="compositionally biased region" description="Basic and acidic residues" evidence="4">
    <location>
        <begin position="419"/>
        <end position="434"/>
    </location>
</feature>
<evidence type="ECO:0008006" key="9">
    <source>
        <dbReference type="Google" id="ProtNLM"/>
    </source>
</evidence>
<dbReference type="PROSITE" id="PS50003">
    <property type="entry name" value="PH_DOMAIN"/>
    <property type="match status" value="1"/>
</dbReference>
<feature type="domain" description="SEC7" evidence="6">
    <location>
        <begin position="647"/>
        <end position="830"/>
    </location>
</feature>
<accession>A0ABD0W4V9</accession>
<name>A0ABD0W4V9_UMBPY</name>
<keyword evidence="2" id="KW-1003">Cell membrane</keyword>
<dbReference type="CDD" id="cd13295">
    <property type="entry name" value="PH_EFA6"/>
    <property type="match status" value="1"/>
</dbReference>
<dbReference type="EMBL" id="JAGEUA010000009">
    <property type="protein sequence ID" value="KAL0965461.1"/>
    <property type="molecule type" value="Genomic_DNA"/>
</dbReference>
<gene>
    <name evidence="7" type="ORF">UPYG_G00281530</name>
</gene>
<dbReference type="PRINTS" id="PR00683">
    <property type="entry name" value="SPECTRINPH"/>
</dbReference>
<dbReference type="InterPro" id="IPR000904">
    <property type="entry name" value="Sec7_dom"/>
</dbReference>
<dbReference type="InterPro" id="IPR011993">
    <property type="entry name" value="PH-like_dom_sf"/>
</dbReference>
<evidence type="ECO:0000256" key="3">
    <source>
        <dbReference type="ARBA" id="ARBA00023136"/>
    </source>
</evidence>
<dbReference type="Gene3D" id="1.10.1000.11">
    <property type="entry name" value="Arf Nucleotide-binding Site Opener,domain 2"/>
    <property type="match status" value="1"/>
</dbReference>
<dbReference type="InterPro" id="IPR041681">
    <property type="entry name" value="PH_9"/>
</dbReference>
<feature type="compositionally biased region" description="Low complexity" evidence="4">
    <location>
        <begin position="444"/>
        <end position="511"/>
    </location>
</feature>
<dbReference type="InterPro" id="IPR023394">
    <property type="entry name" value="Sec7_C_sf"/>
</dbReference>
<evidence type="ECO:0000256" key="1">
    <source>
        <dbReference type="ARBA" id="ARBA00004632"/>
    </source>
</evidence>
<dbReference type="PROSITE" id="PS50190">
    <property type="entry name" value="SEC7"/>
    <property type="match status" value="1"/>
</dbReference>
<comment type="subcellular location">
    <subcellularLocation>
        <location evidence="1">Cell projection</location>
        <location evidence="1">Ruffle membrane</location>
    </subcellularLocation>
</comment>
<feature type="compositionally biased region" description="Polar residues" evidence="4">
    <location>
        <begin position="334"/>
        <end position="344"/>
    </location>
</feature>
<dbReference type="GO" id="GO:0032587">
    <property type="term" value="C:ruffle membrane"/>
    <property type="evidence" value="ECO:0007669"/>
    <property type="project" value="UniProtKB-SubCell"/>
</dbReference>
<feature type="compositionally biased region" description="Polar residues" evidence="4">
    <location>
        <begin position="389"/>
        <end position="400"/>
    </location>
</feature>
<dbReference type="PANTHER" id="PTHR10663">
    <property type="entry name" value="GUANYL-NUCLEOTIDE EXCHANGE FACTOR"/>
    <property type="match status" value="1"/>
</dbReference>
<sequence length="1157" mass="131341">MEDARVCSSLPDCQAWPSMELPLPSRPLEEAIGWGEIEELVNNANRKEEVNTPQTGENFEEPEDNWDSMMSPVYTMTSPSVPLNFATVQWDMPDPSSDLPSPINDNSSLDELDCSGAASMDWTLSPLSDEQHQSCVTVINLELSVETYSRPEQLLPLEPDPGEGSHQVCDPTNTVSEEAAAPGQLEDQRDSLSERSQWVEPEEETGQPMTQEMIRPTDRTPSPFQTEEAEAGLNSASLGTVLTEKPDQTSTVLTMKINAEKGSSSTDFEEEEEEEEEQVEVHLPYDEHCEHPTAQFEENNQSDSEESEVMEQLSHTPEPVEWNKQSELKGEALNSGQSETNRTVPSELKDSTETTEQPEQRLVQSDRVEHSNPLQEGKHPSEVVYLQKYKQSVETAQPEQSIEMEQAEESIETEQAEQSIEKEQAEQSIEKEQAEQSIETEQVEQSIETEQAEQSIETEQAEQSTETEQAEQSTETEQAEQSIETEQAEQSTETEQAEQSTETEQAEQSAQNKCLKSKQSQQQVTYIKQPEFTKQTEVSQQEKQSEQAKLLGDVEQSEHSEQVKESKHTDNKPAHSTQLEELFFLCREELKHTNLADQTKDLTLSETNQPKQTAVADVREEDEQVRLSKRVEQLLPEVCVNYPCLLPKEGSPELLQANVLHTQPTETVVVHMNGGRLDREKACRLAERLYRLDGINKTDVVKHLDKDNDFSRAVGEEYLKFFDFTGQSLDQGLRCFLKVVVLIGETQERERVLQHFSSRYQHCNPETFSSSGEVLTLTCAVMLLNSDLHGQNVGKAMSMSSFVSNLGGMNEGSDFNKDLLKALYNSIKSEPLQWAVNEKELKSSMLLAEDAKDDAPLRSKSNPFQDVPHDKKASVFKQGFLKRKAHADIDGKRTPWGKRSWKTFYGVLKGMVLYLLKDEYKVEWQSTEEVVSVHHALAERAADYTKRPHVFRLQTADWRVFLFQASSSAEMGSWINRINLVSALHSSPPFPAAVGSQRRFCRPILPASQSEHTLEQQLQSHVNMLESFKEDLAYLQQSLPEGRRAKTKELEEHRVRDEYLQHEKCRYETYIQMLDAWKVLNQSAVTEVKTSNLNLFDEAVCNDTVDEEEDEGTLKKSHSSPSLVLEMASPPLVKVKRNVSERRTYRKIVIPRRNQEI</sequence>
<evidence type="ECO:0000256" key="4">
    <source>
        <dbReference type="SAM" id="MobiDB-lite"/>
    </source>
</evidence>
<keyword evidence="8" id="KW-1185">Reference proteome</keyword>
<feature type="compositionally biased region" description="Basic and acidic residues" evidence="4">
    <location>
        <begin position="556"/>
        <end position="573"/>
    </location>
</feature>
<dbReference type="InterPro" id="IPR001605">
    <property type="entry name" value="PH_dom-spectrin-type"/>
</dbReference>
<dbReference type="SMART" id="SM00233">
    <property type="entry name" value="PH"/>
    <property type="match status" value="1"/>
</dbReference>
<proteinExistence type="predicted"/>
<evidence type="ECO:0000313" key="8">
    <source>
        <dbReference type="Proteomes" id="UP001557470"/>
    </source>
</evidence>
<dbReference type="InterPro" id="IPR001849">
    <property type="entry name" value="PH_domain"/>
</dbReference>
<dbReference type="SUPFAM" id="SSF48425">
    <property type="entry name" value="Sec7 domain"/>
    <property type="match status" value="1"/>
</dbReference>
<feature type="region of interest" description="Disordered" evidence="4">
    <location>
        <begin position="177"/>
        <end position="520"/>
    </location>
</feature>
<evidence type="ECO:0000259" key="6">
    <source>
        <dbReference type="PROSITE" id="PS50190"/>
    </source>
</evidence>
<feature type="compositionally biased region" description="Basic and acidic residues" evidence="4">
    <location>
        <begin position="364"/>
        <end position="381"/>
    </location>
</feature>
<dbReference type="CDD" id="cd00171">
    <property type="entry name" value="Sec7"/>
    <property type="match status" value="1"/>
</dbReference>
<dbReference type="SUPFAM" id="SSF50729">
    <property type="entry name" value="PH domain-like"/>
    <property type="match status" value="1"/>
</dbReference>
<dbReference type="SMART" id="SM00222">
    <property type="entry name" value="Sec7"/>
    <property type="match status" value="1"/>
</dbReference>
<keyword evidence="3" id="KW-0472">Membrane</keyword>
<feature type="region of interest" description="Disordered" evidence="4">
    <location>
        <begin position="532"/>
        <end position="576"/>
    </location>
</feature>
<dbReference type="InterPro" id="IPR035999">
    <property type="entry name" value="Sec7_dom_sf"/>
</dbReference>
<dbReference type="Pfam" id="PF15410">
    <property type="entry name" value="PH_9"/>
    <property type="match status" value="1"/>
</dbReference>
<feature type="compositionally biased region" description="Basic and acidic residues" evidence="4">
    <location>
        <begin position="279"/>
        <end position="291"/>
    </location>
</feature>
<feature type="compositionally biased region" description="Polar residues" evidence="4">
    <location>
        <begin position="532"/>
        <end position="542"/>
    </location>
</feature>
<evidence type="ECO:0000256" key="2">
    <source>
        <dbReference type="ARBA" id="ARBA00022475"/>
    </source>
</evidence>
<feature type="compositionally biased region" description="Acidic residues" evidence="4">
    <location>
        <begin position="405"/>
        <end position="415"/>
    </location>
</feature>
<evidence type="ECO:0000313" key="7">
    <source>
        <dbReference type="EMBL" id="KAL0965461.1"/>
    </source>
</evidence>
<evidence type="ECO:0000259" key="5">
    <source>
        <dbReference type="PROSITE" id="PS50003"/>
    </source>
</evidence>
<dbReference type="Pfam" id="PF01369">
    <property type="entry name" value="Sec7"/>
    <property type="match status" value="1"/>
</dbReference>
<comment type="caution">
    <text evidence="7">The sequence shown here is derived from an EMBL/GenBank/DDBJ whole genome shotgun (WGS) entry which is preliminary data.</text>
</comment>
<dbReference type="FunFam" id="2.30.29.30:FF:000054">
    <property type="entry name" value="PH and SEC7 domain-containing protein 3"/>
    <property type="match status" value="1"/>
</dbReference>
<feature type="domain" description="PH" evidence="5">
    <location>
        <begin position="874"/>
        <end position="983"/>
    </location>
</feature>
<dbReference type="AlphaFoldDB" id="A0ABD0W4V9"/>
<reference evidence="7 8" key="1">
    <citation type="submission" date="2024-06" db="EMBL/GenBank/DDBJ databases">
        <authorList>
            <person name="Pan Q."/>
            <person name="Wen M."/>
            <person name="Jouanno E."/>
            <person name="Zahm M."/>
            <person name="Klopp C."/>
            <person name="Cabau C."/>
            <person name="Louis A."/>
            <person name="Berthelot C."/>
            <person name="Parey E."/>
            <person name="Roest Crollius H."/>
            <person name="Montfort J."/>
            <person name="Robinson-Rechavi M."/>
            <person name="Bouchez O."/>
            <person name="Lampietro C."/>
            <person name="Lopez Roques C."/>
            <person name="Donnadieu C."/>
            <person name="Postlethwait J."/>
            <person name="Bobe J."/>
            <person name="Verreycken H."/>
            <person name="Guiguen Y."/>
        </authorList>
    </citation>
    <scope>NUCLEOTIDE SEQUENCE [LARGE SCALE GENOMIC DNA]</scope>
    <source>
        <strain evidence="7">Up_M1</strain>
        <tissue evidence="7">Testis</tissue>
    </source>
</reference>
<dbReference type="Gene3D" id="2.30.29.30">
    <property type="entry name" value="Pleckstrin-homology domain (PH domain)/Phosphotyrosine-binding domain (PTB)"/>
    <property type="match status" value="1"/>
</dbReference>
<dbReference type="Proteomes" id="UP001557470">
    <property type="component" value="Unassembled WGS sequence"/>
</dbReference>
<dbReference type="PANTHER" id="PTHR10663:SF338">
    <property type="entry name" value="PH AND SEC7 DOMAIN-CONTAINING PROTEIN 4"/>
    <property type="match status" value="1"/>
</dbReference>
<feature type="compositionally biased region" description="Acidic residues" evidence="4">
    <location>
        <begin position="267"/>
        <end position="278"/>
    </location>
</feature>
<protein>
    <recommendedName>
        <fullName evidence="9">PH and SEC7 domain-containing protein 4-like</fullName>
    </recommendedName>
</protein>